<dbReference type="RefSeq" id="XP_015524948.1">
    <property type="nucleotide sequence ID" value="XM_015669462.1"/>
</dbReference>
<keyword evidence="6 9" id="KW-0378">Hydrolase</keyword>
<comment type="cofactor">
    <cofactor evidence="9">
        <name>Zn(2+)</name>
        <dbReference type="ChEBI" id="CHEBI:29105"/>
    </cofactor>
    <text evidence="9">Binds 1 zinc ion per subunit.</text>
</comment>
<evidence type="ECO:0000256" key="2">
    <source>
        <dbReference type="ARBA" id="ARBA00006745"/>
    </source>
</evidence>
<evidence type="ECO:0000256" key="1">
    <source>
        <dbReference type="ARBA" id="ARBA00004984"/>
    </source>
</evidence>
<dbReference type="RefSeq" id="XP_015524949.1">
    <property type="nucleotide sequence ID" value="XM_015669463.1"/>
</dbReference>
<evidence type="ECO:0000313" key="13">
    <source>
        <dbReference type="RefSeq" id="XP_015524949.1"/>
    </source>
</evidence>
<keyword evidence="5 9" id="KW-0479">Metal-binding</keyword>
<dbReference type="CTD" id="40528"/>
<dbReference type="Pfam" id="PF01979">
    <property type="entry name" value="Amidohydro_1"/>
    <property type="match status" value="1"/>
</dbReference>
<comment type="similarity">
    <text evidence="2 9">Belongs to the metallo-dependent hydrolases superfamily. ATZ/TRZ family.</text>
</comment>
<dbReference type="RefSeq" id="XP_046595890.1">
    <property type="nucleotide sequence ID" value="XM_046739934.1"/>
</dbReference>
<dbReference type="PANTHER" id="PTHR11271:SF6">
    <property type="entry name" value="GUANINE DEAMINASE"/>
    <property type="match status" value="1"/>
</dbReference>
<dbReference type="AlphaFoldDB" id="A0A6J0CEA5"/>
<dbReference type="InterPro" id="IPR051607">
    <property type="entry name" value="Metallo-dep_hydrolases"/>
</dbReference>
<dbReference type="GO" id="GO:0008270">
    <property type="term" value="F:zinc ion binding"/>
    <property type="evidence" value="ECO:0007669"/>
    <property type="project" value="UniProtKB-UniRule"/>
</dbReference>
<evidence type="ECO:0000256" key="3">
    <source>
        <dbReference type="ARBA" id="ARBA00012781"/>
    </source>
</evidence>
<dbReference type="SUPFAM" id="SSF51338">
    <property type="entry name" value="Composite domain of metallo-dependent hydrolases"/>
    <property type="match status" value="1"/>
</dbReference>
<dbReference type="PANTHER" id="PTHR11271">
    <property type="entry name" value="GUANINE DEAMINASE"/>
    <property type="match status" value="1"/>
</dbReference>
<evidence type="ECO:0000313" key="18">
    <source>
        <dbReference type="RefSeq" id="XP_046595890.1"/>
    </source>
</evidence>
<dbReference type="InterPro" id="IPR032466">
    <property type="entry name" value="Metal_Hydrolase"/>
</dbReference>
<evidence type="ECO:0000313" key="16">
    <source>
        <dbReference type="RefSeq" id="XP_046595888.1"/>
    </source>
</evidence>
<dbReference type="UniPathway" id="UPA00603">
    <property type="reaction ID" value="UER00660"/>
</dbReference>
<sequence>MNRQLFVGPIIHSDPQGRLDVLQRAAILVENGKIINISENPKPGDINADYVRVLSAGQFLIPGFVDGHIHAAQFPNLGIGYNKCLLEWLETYTFPIEKKYADSAFAELVYEAVVKRTLTMGTTTACYFASLHTESSLILAKQAVKYGQRCLVGKVNMNHSRKDGYCESTKESIAGTTKMIKEIAELNSSLIMPVITPRFALSCDMELMTELGKLAKEMKVHVQTHISENLDEIEAVTTAYKEYPSYAAVYDAAGLLTNKTVLAHGIHLGDSELALLKSRGSAVIHCPSSNTCLRSGLCDVQRLKDRGLKIGLGTDISGGDSSCMLNVMRAALQVSYHLSILTPGYTPLNYKDVFHLATLGGATALAMQDEIGSFVPGKQFDALVIDLNGSNGPLDNLIEYTLENRLERLIHSGDDRNIVEVYVAGHRVK</sequence>
<evidence type="ECO:0000256" key="8">
    <source>
        <dbReference type="ARBA" id="ARBA00051148"/>
    </source>
</evidence>
<evidence type="ECO:0000256" key="5">
    <source>
        <dbReference type="ARBA" id="ARBA00022723"/>
    </source>
</evidence>
<keyword evidence="11" id="KW-1185">Reference proteome</keyword>
<protein>
    <recommendedName>
        <fullName evidence="4 9">Guanine deaminase</fullName>
        <shortName evidence="9">Guanase</shortName>
        <ecNumber evidence="3 9">3.5.4.3</ecNumber>
    </recommendedName>
    <alternativeName>
        <fullName evidence="9">Guanine aminohydrolase</fullName>
    </alternativeName>
</protein>
<dbReference type="InterPro" id="IPR006680">
    <property type="entry name" value="Amidohydro-rel"/>
</dbReference>
<dbReference type="EC" id="3.5.4.3" evidence="3 9"/>
<dbReference type="InterPro" id="IPR011059">
    <property type="entry name" value="Metal-dep_hydrolase_composite"/>
</dbReference>
<dbReference type="Proteomes" id="UP000829291">
    <property type="component" value="Chromosome 5"/>
</dbReference>
<comment type="catalytic activity">
    <reaction evidence="8 9">
        <text>guanine + H2O + H(+) = xanthine + NH4(+)</text>
        <dbReference type="Rhea" id="RHEA:14665"/>
        <dbReference type="ChEBI" id="CHEBI:15377"/>
        <dbReference type="ChEBI" id="CHEBI:15378"/>
        <dbReference type="ChEBI" id="CHEBI:16235"/>
        <dbReference type="ChEBI" id="CHEBI:17712"/>
        <dbReference type="ChEBI" id="CHEBI:28938"/>
        <dbReference type="EC" id="3.5.4.3"/>
    </reaction>
</comment>
<dbReference type="InterPro" id="IPR014311">
    <property type="entry name" value="Guanine_deaminase"/>
</dbReference>
<dbReference type="Gene3D" id="3.20.20.140">
    <property type="entry name" value="Metal-dependent hydrolases"/>
    <property type="match status" value="1"/>
</dbReference>
<dbReference type="GO" id="GO:0008892">
    <property type="term" value="F:guanine deaminase activity"/>
    <property type="evidence" value="ECO:0007669"/>
    <property type="project" value="UniProtKB-UniRule"/>
</dbReference>
<dbReference type="RefSeq" id="XP_046595889.1">
    <property type="nucleotide sequence ID" value="XM_046739933.1"/>
</dbReference>
<evidence type="ECO:0000313" key="11">
    <source>
        <dbReference type="Proteomes" id="UP000829291"/>
    </source>
</evidence>
<keyword evidence="7 9" id="KW-0862">Zinc</keyword>
<comment type="function">
    <text evidence="9">Catalyzes the hydrolytic deamination of guanine, producing xanthine and ammonia.</text>
</comment>
<dbReference type="OrthoDB" id="194468at2759"/>
<dbReference type="RefSeq" id="XP_046595887.1">
    <property type="nucleotide sequence ID" value="XM_046739931.1"/>
</dbReference>
<proteinExistence type="inferred from homology"/>
<evidence type="ECO:0000259" key="10">
    <source>
        <dbReference type="Pfam" id="PF01979"/>
    </source>
</evidence>
<dbReference type="FunFam" id="3.20.20.140:FF:000022">
    <property type="entry name" value="Guanine deaminase"/>
    <property type="match status" value="1"/>
</dbReference>
<dbReference type="GeneID" id="107228098"/>
<dbReference type="NCBIfam" id="TIGR02967">
    <property type="entry name" value="guan_deamin"/>
    <property type="match status" value="1"/>
</dbReference>
<evidence type="ECO:0000256" key="6">
    <source>
        <dbReference type="ARBA" id="ARBA00022801"/>
    </source>
</evidence>
<accession>A0A6J0CEA5</accession>
<comment type="pathway">
    <text evidence="1 9">Purine metabolism; guanine degradation; xanthine from guanine: step 1/1.</text>
</comment>
<evidence type="ECO:0000313" key="14">
    <source>
        <dbReference type="RefSeq" id="XP_046595886.1"/>
    </source>
</evidence>
<feature type="domain" description="Amidohydrolase-related" evidence="10">
    <location>
        <begin position="59"/>
        <end position="428"/>
    </location>
</feature>
<evidence type="ECO:0000313" key="17">
    <source>
        <dbReference type="RefSeq" id="XP_046595889.1"/>
    </source>
</evidence>
<evidence type="ECO:0000256" key="9">
    <source>
        <dbReference type="RuleBase" id="RU366009"/>
    </source>
</evidence>
<dbReference type="Gene3D" id="2.30.40.10">
    <property type="entry name" value="Urease, subunit C, domain 1"/>
    <property type="match status" value="1"/>
</dbReference>
<reference evidence="12 13" key="1">
    <citation type="submission" date="2025-04" db="UniProtKB">
        <authorList>
            <consortium name="RefSeq"/>
        </authorList>
    </citation>
    <scope>IDENTIFICATION</scope>
    <source>
        <tissue evidence="14 15">Thorax and Abdomen</tissue>
        <tissue evidence="12 13">Whole body</tissue>
    </source>
</reference>
<dbReference type="GO" id="GO:0005829">
    <property type="term" value="C:cytosol"/>
    <property type="evidence" value="ECO:0007669"/>
    <property type="project" value="TreeGrafter"/>
</dbReference>
<evidence type="ECO:0000313" key="12">
    <source>
        <dbReference type="RefSeq" id="XP_015524948.1"/>
    </source>
</evidence>
<dbReference type="SUPFAM" id="SSF51556">
    <property type="entry name" value="Metallo-dependent hydrolases"/>
    <property type="match status" value="1"/>
</dbReference>
<dbReference type="KEGG" id="nlo:107228098"/>
<organism evidence="11 12">
    <name type="scientific">Neodiprion lecontei</name>
    <name type="common">Redheaded pine sawfly</name>
    <dbReference type="NCBI Taxonomy" id="441921"/>
    <lineage>
        <taxon>Eukaryota</taxon>
        <taxon>Metazoa</taxon>
        <taxon>Ecdysozoa</taxon>
        <taxon>Arthropoda</taxon>
        <taxon>Hexapoda</taxon>
        <taxon>Insecta</taxon>
        <taxon>Pterygota</taxon>
        <taxon>Neoptera</taxon>
        <taxon>Endopterygota</taxon>
        <taxon>Hymenoptera</taxon>
        <taxon>Tenthredinoidea</taxon>
        <taxon>Diprionidae</taxon>
        <taxon>Diprioninae</taxon>
        <taxon>Neodiprion</taxon>
    </lineage>
</organism>
<evidence type="ECO:0000313" key="15">
    <source>
        <dbReference type="RefSeq" id="XP_046595887.1"/>
    </source>
</evidence>
<dbReference type="GO" id="GO:0006147">
    <property type="term" value="P:guanine catabolic process"/>
    <property type="evidence" value="ECO:0007669"/>
    <property type="project" value="UniProtKB-UniRule"/>
</dbReference>
<dbReference type="RefSeq" id="XP_046595888.1">
    <property type="nucleotide sequence ID" value="XM_046739932.1"/>
</dbReference>
<evidence type="ECO:0000256" key="7">
    <source>
        <dbReference type="ARBA" id="ARBA00022833"/>
    </source>
</evidence>
<evidence type="ECO:0000256" key="4">
    <source>
        <dbReference type="ARBA" id="ARBA00014514"/>
    </source>
</evidence>
<dbReference type="RefSeq" id="XP_046595886.1">
    <property type="nucleotide sequence ID" value="XM_046739930.1"/>
</dbReference>
<name>A0A6J0CEA5_NEOLC</name>
<gene>
    <name evidence="12 13 14 15 16 17 18" type="primary">LOC107228098</name>
</gene>